<sequence length="646" mass="71552">MDMYGKDATPWDLFSSDQKNRFIIPWLPSFDPSGNVKVSEAVLYVLTKLSNVGKTEKSEKKQKNRVAGCGTWHGNTTKEPVTEADENGEYSRVIGFRRSFTFRSSTHETVGQWNMMEYNINPVAHNINPAQFNCEDIVLCKIKRDDSKSSLGGRLVSRKRKLCDDNATESRKKLNICDDDEKLRIAIPEPPLLPIQIDENLESGNSNLLGGMSGGSTNCVEASGETIPNLADSETTGCHFDPIVDLDSTSNLGNLLQQGNEGNIWESNLGEDVMEELLLQWKDEDIWGPNLWDGSLIGDGISPLEGSGHRHAVTRNLYAEHRAEKEKKLKKVKNVHPTFGPLGESANVDDDDDDDNFEGDESAEDSFESGGDDVDEEDDTSEYSSHERRDIHIGDNSVLNSIGRTVDQTPVHPTRGRGGGKSLVGLSTLNLAYTPGGSSVCVGPQSTLFRGQSTTLQHAGPQSTLFRGHSTTLQHAGLQSTVFRGPPLTTQPRSRFGGASIGASIRPEAAASSSGTSRRRRTWRAMKYSWGSARDWTPIRTQLDAMTEQEVEWEPFGREQAAAYPRTIFAYIPRAPLTPVAQFRGKNAHKFPKSECVNLSHCVPWMREMEKLTRGCIDDLKKLDLGLGEEWDTRLDDVIFRHSQAP</sequence>
<evidence type="ECO:0000256" key="4">
    <source>
        <dbReference type="ARBA" id="ARBA00023242"/>
    </source>
</evidence>
<feature type="domain" description="NAC" evidence="6">
    <location>
        <begin position="1"/>
        <end position="145"/>
    </location>
</feature>
<feature type="region of interest" description="Disordered" evidence="5">
    <location>
        <begin position="498"/>
        <end position="518"/>
    </location>
</feature>
<dbReference type="Proteomes" id="UP001161247">
    <property type="component" value="Chromosome 8"/>
</dbReference>
<evidence type="ECO:0000256" key="2">
    <source>
        <dbReference type="ARBA" id="ARBA00023125"/>
    </source>
</evidence>
<dbReference type="InterPro" id="IPR036093">
    <property type="entry name" value="NAC_dom_sf"/>
</dbReference>
<keyword evidence="1" id="KW-0805">Transcription regulation</keyword>
<dbReference type="PROSITE" id="PS51005">
    <property type="entry name" value="NAC"/>
    <property type="match status" value="1"/>
</dbReference>
<dbReference type="GO" id="GO:0006355">
    <property type="term" value="P:regulation of DNA-templated transcription"/>
    <property type="evidence" value="ECO:0007669"/>
    <property type="project" value="InterPro"/>
</dbReference>
<keyword evidence="4" id="KW-0539">Nucleus</keyword>
<feature type="compositionally biased region" description="Polar residues" evidence="5">
    <location>
        <begin position="397"/>
        <end position="408"/>
    </location>
</feature>
<keyword evidence="3" id="KW-0804">Transcription</keyword>
<keyword evidence="8" id="KW-1185">Reference proteome</keyword>
<evidence type="ECO:0000256" key="1">
    <source>
        <dbReference type="ARBA" id="ARBA00023015"/>
    </source>
</evidence>
<gene>
    <name evidence="7" type="ORF">OLC1_LOCUS21841</name>
</gene>
<name>A0AAV1E5S7_OLDCO</name>
<feature type="compositionally biased region" description="Basic and acidic residues" evidence="5">
    <location>
        <begin position="384"/>
        <end position="393"/>
    </location>
</feature>
<evidence type="ECO:0000313" key="8">
    <source>
        <dbReference type="Proteomes" id="UP001161247"/>
    </source>
</evidence>
<evidence type="ECO:0000256" key="5">
    <source>
        <dbReference type="SAM" id="MobiDB-lite"/>
    </source>
</evidence>
<keyword evidence="2" id="KW-0238">DNA-binding</keyword>
<dbReference type="SUPFAM" id="SSF101941">
    <property type="entry name" value="NAC domain"/>
    <property type="match status" value="1"/>
</dbReference>
<evidence type="ECO:0000256" key="3">
    <source>
        <dbReference type="ARBA" id="ARBA00023163"/>
    </source>
</evidence>
<dbReference type="InterPro" id="IPR003441">
    <property type="entry name" value="NAC-dom"/>
</dbReference>
<protein>
    <submittedName>
        <fullName evidence="7">OLC1v1016136C1</fullName>
    </submittedName>
</protein>
<accession>A0AAV1E5S7</accession>
<evidence type="ECO:0000313" key="7">
    <source>
        <dbReference type="EMBL" id="CAI9115279.1"/>
    </source>
</evidence>
<evidence type="ECO:0000259" key="6">
    <source>
        <dbReference type="PROSITE" id="PS51005"/>
    </source>
</evidence>
<reference evidence="7" key="1">
    <citation type="submission" date="2023-03" db="EMBL/GenBank/DDBJ databases">
        <authorList>
            <person name="Julca I."/>
        </authorList>
    </citation>
    <scope>NUCLEOTIDE SEQUENCE</scope>
</reference>
<proteinExistence type="predicted"/>
<feature type="region of interest" description="Disordered" evidence="5">
    <location>
        <begin position="328"/>
        <end position="422"/>
    </location>
</feature>
<organism evidence="7 8">
    <name type="scientific">Oldenlandia corymbosa var. corymbosa</name>
    <dbReference type="NCBI Taxonomy" id="529605"/>
    <lineage>
        <taxon>Eukaryota</taxon>
        <taxon>Viridiplantae</taxon>
        <taxon>Streptophyta</taxon>
        <taxon>Embryophyta</taxon>
        <taxon>Tracheophyta</taxon>
        <taxon>Spermatophyta</taxon>
        <taxon>Magnoliopsida</taxon>
        <taxon>eudicotyledons</taxon>
        <taxon>Gunneridae</taxon>
        <taxon>Pentapetalae</taxon>
        <taxon>asterids</taxon>
        <taxon>lamiids</taxon>
        <taxon>Gentianales</taxon>
        <taxon>Rubiaceae</taxon>
        <taxon>Rubioideae</taxon>
        <taxon>Spermacoceae</taxon>
        <taxon>Hedyotis-Oldenlandia complex</taxon>
        <taxon>Oldenlandia</taxon>
    </lineage>
</organism>
<dbReference type="AlphaFoldDB" id="A0AAV1E5S7"/>
<dbReference type="GO" id="GO:0003677">
    <property type="term" value="F:DNA binding"/>
    <property type="evidence" value="ECO:0007669"/>
    <property type="project" value="UniProtKB-KW"/>
</dbReference>
<dbReference type="EMBL" id="OX459125">
    <property type="protein sequence ID" value="CAI9115279.1"/>
    <property type="molecule type" value="Genomic_DNA"/>
</dbReference>
<dbReference type="Pfam" id="PF02365">
    <property type="entry name" value="NAM"/>
    <property type="match status" value="1"/>
</dbReference>
<dbReference type="Gene3D" id="2.170.150.80">
    <property type="entry name" value="NAC domain"/>
    <property type="match status" value="1"/>
</dbReference>
<feature type="compositionally biased region" description="Acidic residues" evidence="5">
    <location>
        <begin position="347"/>
        <end position="381"/>
    </location>
</feature>